<dbReference type="PROSITE" id="PS51724">
    <property type="entry name" value="SPOR"/>
    <property type="match status" value="1"/>
</dbReference>
<dbReference type="AlphaFoldDB" id="A0A259TZ63"/>
<dbReference type="OrthoDB" id="9822558at2"/>
<dbReference type="InParanoid" id="A0A259TZ63"/>
<feature type="compositionally biased region" description="Low complexity" evidence="1">
    <location>
        <begin position="242"/>
        <end position="254"/>
    </location>
</feature>
<evidence type="ECO:0000259" key="2">
    <source>
        <dbReference type="PROSITE" id="PS51724"/>
    </source>
</evidence>
<evidence type="ECO:0000313" key="4">
    <source>
        <dbReference type="Proteomes" id="UP000216446"/>
    </source>
</evidence>
<feature type="region of interest" description="Disordered" evidence="1">
    <location>
        <begin position="141"/>
        <end position="497"/>
    </location>
</feature>
<sequence>MASLTALAAAIRERLLAEEPAPLPGFGTLQRVHLPARVETRPDGSKSLQPPRESLRLILGDVQDSDPIALALARNLGLPVAQGRAALKKHVDQVEALLSARGDVPLEGVGIIRRTDRGILFGADPSLLATINASFEGLTTVGTGTEASDADEPESDTGETEPRAEAEPLTTDDAPQEAEEIESEEADASHVPSADLTEVDPPEAETIPLASLQSTDVPSPESAPAQTEEEGEVSEAPEHDAAGAAPPIAAAAMPFEVEVGPLGDEPYTFGTPEASGAADVQAGSEAGAEPNLEPEPNPEHTEPTPQSDEVVVDDEIYSLTLPEEADASTAAAEPSDEAAPPDSAAGEPDDSDSAVDDLLAGIWAGGTPVASGLLGAQPLADSPAPDAPEPDLSDEEESLFRAAPAGTPEASSDSVDNWFTADIGPISDADADVGPPPPPPPATPTPVVPVPGPPKVSEPLLPPTSPSLDWSSDAAASVASGTAKRSDQLPPAQREEGWTAYEEAPAYAEADARTSSPLPWILLAGIAALAIAAFFLWPREEEPVAPAPAAVVAPEPLAPEASATEDSLLSADMMSDEQLDSLAAALNASMTEDEGLPAIEQDLIPPRPAATADVAPAAPRDAAPARPQAAPSSSTGSIQPPSVAGLPPALASGLTGSGRIEIGARGYTWVVTSISNLAEADRLAARYRQAGFRSNVIESTPGGRTTYRVAIGQFDTQANALLVRDRLPADIRSRDDIWTLNLADL</sequence>
<feature type="compositionally biased region" description="Low complexity" evidence="1">
    <location>
        <begin position="611"/>
        <end position="631"/>
    </location>
</feature>
<dbReference type="EMBL" id="MQWB01000001">
    <property type="protein sequence ID" value="OZC02854.1"/>
    <property type="molecule type" value="Genomic_DNA"/>
</dbReference>
<feature type="compositionally biased region" description="Acidic residues" evidence="1">
    <location>
        <begin position="174"/>
        <end position="186"/>
    </location>
</feature>
<evidence type="ECO:0000313" key="3">
    <source>
        <dbReference type="EMBL" id="OZC02854.1"/>
    </source>
</evidence>
<dbReference type="SUPFAM" id="SSF110997">
    <property type="entry name" value="Sporulation related repeat"/>
    <property type="match status" value="1"/>
</dbReference>
<dbReference type="InterPro" id="IPR007730">
    <property type="entry name" value="SPOR-like_dom"/>
</dbReference>
<dbReference type="GO" id="GO:0042834">
    <property type="term" value="F:peptidoglycan binding"/>
    <property type="evidence" value="ECO:0007669"/>
    <property type="project" value="InterPro"/>
</dbReference>
<feature type="compositionally biased region" description="Low complexity" evidence="1">
    <location>
        <begin position="327"/>
        <end position="346"/>
    </location>
</feature>
<dbReference type="Proteomes" id="UP000216446">
    <property type="component" value="Unassembled WGS sequence"/>
</dbReference>
<dbReference type="Gene3D" id="3.30.70.1070">
    <property type="entry name" value="Sporulation related repeat"/>
    <property type="match status" value="1"/>
</dbReference>
<proteinExistence type="predicted"/>
<dbReference type="RefSeq" id="WP_094547533.1">
    <property type="nucleotide sequence ID" value="NZ_MQWB01000001.1"/>
</dbReference>
<reference evidence="3 4" key="1">
    <citation type="submission" date="2016-11" db="EMBL/GenBank/DDBJ databases">
        <title>Study of marine rhodopsin-containing bacteria.</title>
        <authorList>
            <person name="Yoshizawa S."/>
            <person name="Kumagai Y."/>
            <person name="Kogure K."/>
        </authorList>
    </citation>
    <scope>NUCLEOTIDE SEQUENCE [LARGE SCALE GENOMIC DNA]</scope>
    <source>
        <strain evidence="3 4">SG-29</strain>
    </source>
</reference>
<keyword evidence="4" id="KW-1185">Reference proteome</keyword>
<protein>
    <recommendedName>
        <fullName evidence="2">SPOR domain-containing protein</fullName>
    </recommendedName>
</protein>
<feature type="compositionally biased region" description="Acidic residues" evidence="1">
    <location>
        <begin position="148"/>
        <end position="159"/>
    </location>
</feature>
<dbReference type="Pfam" id="PF05036">
    <property type="entry name" value="SPOR"/>
    <property type="match status" value="1"/>
</dbReference>
<organism evidence="3 4">
    <name type="scientific">Rubricoccus marinus</name>
    <dbReference type="NCBI Taxonomy" id="716817"/>
    <lineage>
        <taxon>Bacteria</taxon>
        <taxon>Pseudomonadati</taxon>
        <taxon>Rhodothermota</taxon>
        <taxon>Rhodothermia</taxon>
        <taxon>Rhodothermales</taxon>
        <taxon>Rubricoccaceae</taxon>
        <taxon>Rubricoccus</taxon>
    </lineage>
</organism>
<feature type="compositionally biased region" description="Pro residues" evidence="1">
    <location>
        <begin position="434"/>
        <end position="465"/>
    </location>
</feature>
<feature type="compositionally biased region" description="Low complexity" evidence="1">
    <location>
        <begin position="466"/>
        <end position="483"/>
    </location>
</feature>
<accession>A0A259TZ63</accession>
<gene>
    <name evidence="3" type="ORF">BSZ36_07635</name>
</gene>
<dbReference type="InterPro" id="IPR036680">
    <property type="entry name" value="SPOR-like_sf"/>
</dbReference>
<evidence type="ECO:0000256" key="1">
    <source>
        <dbReference type="SAM" id="MobiDB-lite"/>
    </source>
</evidence>
<name>A0A259TZ63_9BACT</name>
<feature type="domain" description="SPOR" evidence="2">
    <location>
        <begin position="661"/>
        <end position="741"/>
    </location>
</feature>
<comment type="caution">
    <text evidence="3">The sequence shown here is derived from an EMBL/GenBank/DDBJ whole genome shotgun (WGS) entry which is preliminary data.</text>
</comment>
<feature type="region of interest" description="Disordered" evidence="1">
    <location>
        <begin position="611"/>
        <end position="644"/>
    </location>
</feature>
<feature type="compositionally biased region" description="Acidic residues" evidence="1">
    <location>
        <begin position="388"/>
        <end position="397"/>
    </location>
</feature>